<proteinExistence type="predicted"/>
<evidence type="ECO:0000256" key="5">
    <source>
        <dbReference type="ARBA" id="ARBA00022840"/>
    </source>
</evidence>
<keyword evidence="2" id="KW-0813">Transport</keyword>
<dbReference type="InterPro" id="IPR022425">
    <property type="entry name" value="FliI_clade2"/>
</dbReference>
<dbReference type="PROSITE" id="PS00152">
    <property type="entry name" value="ATPASE_ALPHA_BETA"/>
    <property type="match status" value="1"/>
</dbReference>
<keyword evidence="12" id="KW-0966">Cell projection</keyword>
<dbReference type="InterPro" id="IPR020003">
    <property type="entry name" value="ATPase_a/bsu_AS"/>
</dbReference>
<gene>
    <name evidence="12" type="primary">fliI</name>
    <name evidence="12" type="ORF">K8V56_04735</name>
</gene>
<dbReference type="GO" id="GO:0044780">
    <property type="term" value="P:bacterial-type flagellum assembly"/>
    <property type="evidence" value="ECO:0007669"/>
    <property type="project" value="InterPro"/>
</dbReference>
<comment type="subcellular location">
    <subcellularLocation>
        <location evidence="1">Cytoplasm</location>
    </subcellularLocation>
</comment>
<dbReference type="GO" id="GO:0008564">
    <property type="term" value="F:protein-exporting ATPase activity"/>
    <property type="evidence" value="ECO:0007669"/>
    <property type="project" value="UniProtKB-EC"/>
</dbReference>
<dbReference type="GO" id="GO:0005737">
    <property type="term" value="C:cytoplasm"/>
    <property type="evidence" value="ECO:0007669"/>
    <property type="project" value="UniProtKB-SubCell"/>
</dbReference>
<dbReference type="GO" id="GO:0005524">
    <property type="term" value="F:ATP binding"/>
    <property type="evidence" value="ECO:0007669"/>
    <property type="project" value="UniProtKB-KW"/>
</dbReference>
<reference evidence="12" key="2">
    <citation type="submission" date="2021-09" db="EMBL/GenBank/DDBJ databases">
        <authorList>
            <person name="Gilroy R."/>
        </authorList>
    </citation>
    <scope>NUCLEOTIDE SEQUENCE</scope>
    <source>
        <strain evidence="12">CHK171-7178</strain>
    </source>
</reference>
<dbReference type="InterPro" id="IPR040627">
    <property type="entry name" value="T3SS_ATPase_C"/>
</dbReference>
<dbReference type="Pfam" id="PF18269">
    <property type="entry name" value="T3SS_ATPase_C"/>
    <property type="match status" value="1"/>
</dbReference>
<keyword evidence="3" id="KW-0963">Cytoplasm</keyword>
<dbReference type="Pfam" id="PF02874">
    <property type="entry name" value="ATP-synt_ab_N"/>
    <property type="match status" value="1"/>
</dbReference>
<evidence type="ECO:0000313" key="12">
    <source>
        <dbReference type="EMBL" id="HJF31072.1"/>
    </source>
</evidence>
<evidence type="ECO:0000256" key="10">
    <source>
        <dbReference type="ARBA" id="ARBA00034006"/>
    </source>
</evidence>
<evidence type="ECO:0000256" key="4">
    <source>
        <dbReference type="ARBA" id="ARBA00022741"/>
    </source>
</evidence>
<dbReference type="CDD" id="cd01136">
    <property type="entry name" value="ATPase_flagellum-secretory_path_III"/>
    <property type="match status" value="1"/>
</dbReference>
<evidence type="ECO:0000256" key="7">
    <source>
        <dbReference type="ARBA" id="ARBA00022967"/>
    </source>
</evidence>
<dbReference type="NCBIfam" id="TIGR01026">
    <property type="entry name" value="fliI_yscN"/>
    <property type="match status" value="1"/>
</dbReference>
<dbReference type="GO" id="GO:0030257">
    <property type="term" value="C:type III protein secretion system complex"/>
    <property type="evidence" value="ECO:0007669"/>
    <property type="project" value="InterPro"/>
</dbReference>
<sequence>MKKAEELMTVIPNVKTFKKLGRVVRVVGLMIESQGPESSIGDVCHIHLNNTGREDSVIKAEVVGFKEEIVILMPYTNIRDISSGCLVESLGKPLEIKVGMSLMGKVLDSMGNPIDNSMLPRGLTTVRTEQDPPNALTRPPISEKLSVGVKAIDGMLTVGKGQRVGIFAGSGVGKSTLLGMIARNTTADLNVIALIGERGREVREFIERDLGPKGMSRSIVVATTSDQPALMRIKGAFTATAIAEYFRDKGMNVMLMMDSVTRVAMAQREIGLAVGEPPATRGYTPSVFAILPKLLERTGTNEFGSITAFYTVLVDGDDMNEPIADAVRGILDGHIVLDRTLANKGQYPAINVLKSVSRLMNHIAEPEHVKSAERLRELYYTYDKSEDLINIGAYKRGTSKEIDQAIEFEPLITNFLKQGFKDNISIEDSIAELVSLGAGGGSI</sequence>
<dbReference type="InterPro" id="IPR027417">
    <property type="entry name" value="P-loop_NTPase"/>
</dbReference>
<keyword evidence="5" id="KW-0067">ATP-binding</keyword>
<dbReference type="GO" id="GO:0071973">
    <property type="term" value="P:bacterial-type flagellum-dependent cell motility"/>
    <property type="evidence" value="ECO:0007669"/>
    <property type="project" value="InterPro"/>
</dbReference>
<dbReference type="GO" id="GO:0046933">
    <property type="term" value="F:proton-transporting ATP synthase activity, rotational mechanism"/>
    <property type="evidence" value="ECO:0007669"/>
    <property type="project" value="TreeGrafter"/>
</dbReference>
<evidence type="ECO:0000259" key="11">
    <source>
        <dbReference type="SMART" id="SM00382"/>
    </source>
</evidence>
<dbReference type="GO" id="GO:0030254">
    <property type="term" value="P:protein secretion by the type III secretion system"/>
    <property type="evidence" value="ECO:0007669"/>
    <property type="project" value="InterPro"/>
</dbReference>
<dbReference type="CDD" id="cd18117">
    <property type="entry name" value="ATP-synt_flagellum-secretory_path_III_N"/>
    <property type="match status" value="1"/>
</dbReference>
<evidence type="ECO:0000256" key="3">
    <source>
        <dbReference type="ARBA" id="ARBA00022490"/>
    </source>
</evidence>
<evidence type="ECO:0000256" key="2">
    <source>
        <dbReference type="ARBA" id="ARBA00022448"/>
    </source>
</evidence>
<dbReference type="InterPro" id="IPR004100">
    <property type="entry name" value="ATPase_F1/V1/A1_a/bsu_N"/>
</dbReference>
<comment type="caution">
    <text evidence="12">The sequence shown here is derived from an EMBL/GenBank/DDBJ whole genome shotgun (WGS) entry which is preliminary data.</text>
</comment>
<protein>
    <submittedName>
        <fullName evidence="12">Flagellar protein export ATPase FliI</fullName>
    </submittedName>
</protein>
<dbReference type="AlphaFoldDB" id="A0A921FY92"/>
<reference evidence="12" key="1">
    <citation type="journal article" date="2021" name="PeerJ">
        <title>Extensive microbial diversity within the chicken gut microbiome revealed by metagenomics and culture.</title>
        <authorList>
            <person name="Gilroy R."/>
            <person name="Ravi A."/>
            <person name="Getino M."/>
            <person name="Pursley I."/>
            <person name="Horton D.L."/>
            <person name="Alikhan N.F."/>
            <person name="Baker D."/>
            <person name="Gharbi K."/>
            <person name="Hall N."/>
            <person name="Watson M."/>
            <person name="Adriaenssens E.M."/>
            <person name="Foster-Nyarko E."/>
            <person name="Jarju S."/>
            <person name="Secka A."/>
            <person name="Antonio M."/>
            <person name="Oren A."/>
            <person name="Chaudhuri R.R."/>
            <person name="La Ragione R."/>
            <person name="Hildebrand F."/>
            <person name="Pallen M.J."/>
        </authorList>
    </citation>
    <scope>NUCLEOTIDE SEQUENCE</scope>
    <source>
        <strain evidence="12">CHK171-7178</strain>
    </source>
</reference>
<dbReference type="PANTHER" id="PTHR15184:SF9">
    <property type="entry name" value="SPI-1 TYPE 3 SECRETION SYSTEM ATPASE"/>
    <property type="match status" value="1"/>
</dbReference>
<dbReference type="InterPro" id="IPR000194">
    <property type="entry name" value="ATPase_F1/V1/A1_a/bsu_nucl-bd"/>
</dbReference>
<dbReference type="NCBIfam" id="TIGR03497">
    <property type="entry name" value="FliI_clade2"/>
    <property type="match status" value="1"/>
</dbReference>
<evidence type="ECO:0000256" key="1">
    <source>
        <dbReference type="ARBA" id="ARBA00004496"/>
    </source>
</evidence>
<dbReference type="Proteomes" id="UP000698173">
    <property type="component" value="Unassembled WGS sequence"/>
</dbReference>
<dbReference type="EMBL" id="DYWT01000078">
    <property type="protein sequence ID" value="HJF31072.1"/>
    <property type="molecule type" value="Genomic_DNA"/>
</dbReference>
<keyword evidence="9" id="KW-0066">ATP synthesis</keyword>
<keyword evidence="8" id="KW-0406">Ion transport</keyword>
<feature type="domain" description="AAA+ ATPase" evidence="11">
    <location>
        <begin position="160"/>
        <end position="341"/>
    </location>
</feature>
<keyword evidence="4" id="KW-0547">Nucleotide-binding</keyword>
<dbReference type="InterPro" id="IPR050053">
    <property type="entry name" value="ATPase_alpha/beta_chains"/>
</dbReference>
<evidence type="ECO:0000313" key="13">
    <source>
        <dbReference type="Proteomes" id="UP000698173"/>
    </source>
</evidence>
<dbReference type="SMART" id="SM00382">
    <property type="entry name" value="AAA"/>
    <property type="match status" value="1"/>
</dbReference>
<dbReference type="PANTHER" id="PTHR15184">
    <property type="entry name" value="ATP SYNTHASE"/>
    <property type="match status" value="1"/>
</dbReference>
<organism evidence="12 13">
    <name type="scientific">Sporosarcina psychrophila</name>
    <name type="common">Bacillus psychrophilus</name>
    <dbReference type="NCBI Taxonomy" id="1476"/>
    <lineage>
        <taxon>Bacteria</taxon>
        <taxon>Bacillati</taxon>
        <taxon>Bacillota</taxon>
        <taxon>Bacilli</taxon>
        <taxon>Bacillales</taxon>
        <taxon>Caryophanaceae</taxon>
        <taxon>Sporosarcina</taxon>
    </lineage>
</organism>
<evidence type="ECO:0000256" key="8">
    <source>
        <dbReference type="ARBA" id="ARBA00023065"/>
    </source>
</evidence>
<dbReference type="GO" id="GO:0016887">
    <property type="term" value="F:ATP hydrolysis activity"/>
    <property type="evidence" value="ECO:0007669"/>
    <property type="project" value="InterPro"/>
</dbReference>
<dbReference type="CDD" id="cd18114">
    <property type="entry name" value="ATP-synt_flagellum-secretory_path_III_C"/>
    <property type="match status" value="1"/>
</dbReference>
<keyword evidence="12" id="KW-0282">Flagellum</keyword>
<keyword evidence="6" id="KW-0653">Protein transport</keyword>
<comment type="catalytic activity">
    <reaction evidence="10">
        <text>ATP + H2O + cellular proteinSide 1 = ADP + phosphate + cellular proteinSide 2.</text>
        <dbReference type="EC" id="7.4.2.8"/>
    </reaction>
</comment>
<dbReference type="Gene3D" id="3.40.50.12240">
    <property type="match status" value="1"/>
</dbReference>
<dbReference type="FunFam" id="3.40.50.12240:FF:000002">
    <property type="entry name" value="Flagellum-specific ATP synthase FliI"/>
    <property type="match status" value="1"/>
</dbReference>
<dbReference type="SUPFAM" id="SSF52540">
    <property type="entry name" value="P-loop containing nucleoside triphosphate hydrolases"/>
    <property type="match status" value="1"/>
</dbReference>
<evidence type="ECO:0000256" key="9">
    <source>
        <dbReference type="ARBA" id="ARBA00023310"/>
    </source>
</evidence>
<dbReference type="InterPro" id="IPR005714">
    <property type="entry name" value="ATPase_T3SS_FliI/YscN"/>
</dbReference>
<evidence type="ECO:0000256" key="6">
    <source>
        <dbReference type="ARBA" id="ARBA00022927"/>
    </source>
</evidence>
<keyword evidence="12" id="KW-0969">Cilium</keyword>
<dbReference type="InterPro" id="IPR003593">
    <property type="entry name" value="AAA+_ATPase"/>
</dbReference>
<keyword evidence="7" id="KW-1278">Translocase</keyword>
<name>A0A921FY92_SPOPS</name>
<dbReference type="Pfam" id="PF00006">
    <property type="entry name" value="ATP-synt_ab"/>
    <property type="match status" value="1"/>
</dbReference>
<accession>A0A921FY92</accession>